<dbReference type="FunFam" id="2.60.40.10:FF:002056">
    <property type="entry name" value="MHC class I antigen"/>
    <property type="match status" value="1"/>
</dbReference>
<accession>A0A5F8H1P5</accession>
<reference evidence="6 7" key="1">
    <citation type="journal article" date="2007" name="Nature">
        <title>Genome of the marsupial Monodelphis domestica reveals innovation in non-coding sequences.</title>
        <authorList>
            <person name="Mikkelsen T.S."/>
            <person name="Wakefield M.J."/>
            <person name="Aken B."/>
            <person name="Amemiya C.T."/>
            <person name="Chang J.L."/>
            <person name="Duke S."/>
            <person name="Garber M."/>
            <person name="Gentles A.J."/>
            <person name="Goodstadt L."/>
            <person name="Heger A."/>
            <person name="Jurka J."/>
            <person name="Kamal M."/>
            <person name="Mauceli E."/>
            <person name="Searle S.M."/>
            <person name="Sharpe T."/>
            <person name="Baker M.L."/>
            <person name="Batzer M.A."/>
            <person name="Benos P.V."/>
            <person name="Belov K."/>
            <person name="Clamp M."/>
            <person name="Cook A."/>
            <person name="Cuff J."/>
            <person name="Das R."/>
            <person name="Davidow L."/>
            <person name="Deakin J.E."/>
            <person name="Fazzari M.J."/>
            <person name="Glass J.L."/>
            <person name="Grabherr M."/>
            <person name="Greally J.M."/>
            <person name="Gu W."/>
            <person name="Hore T.A."/>
            <person name="Huttley G.A."/>
            <person name="Kleber M."/>
            <person name="Jirtle R.L."/>
            <person name="Koina E."/>
            <person name="Lee J.T."/>
            <person name="Mahony S."/>
            <person name="Marra M.A."/>
            <person name="Miller R.D."/>
            <person name="Nicholls R.D."/>
            <person name="Oda M."/>
            <person name="Papenfuss A.T."/>
            <person name="Parra Z.E."/>
            <person name="Pollock D.D."/>
            <person name="Ray D.A."/>
            <person name="Schein J.E."/>
            <person name="Speed T.P."/>
            <person name="Thompson K."/>
            <person name="VandeBerg J.L."/>
            <person name="Wade C.M."/>
            <person name="Walker J.A."/>
            <person name="Waters P.D."/>
            <person name="Webber C."/>
            <person name="Weidman J.R."/>
            <person name="Xie X."/>
            <person name="Zody M.C."/>
            <person name="Baldwin J."/>
            <person name="Abdouelleil A."/>
            <person name="Abdulkadir J."/>
            <person name="Abebe A."/>
            <person name="Abera B."/>
            <person name="Abreu J."/>
            <person name="Acer S.C."/>
            <person name="Aftuck L."/>
            <person name="Alexander A."/>
            <person name="An P."/>
            <person name="Anderson E."/>
            <person name="Anderson S."/>
            <person name="Arachi H."/>
            <person name="Azer M."/>
            <person name="Bachantsang P."/>
            <person name="Barry A."/>
            <person name="Bayul T."/>
            <person name="Berlin A."/>
            <person name="Bessette D."/>
            <person name="Bloom T."/>
            <person name="Bloom T."/>
            <person name="Boguslavskiy L."/>
            <person name="Bonnet C."/>
            <person name="Boukhgalter B."/>
            <person name="Bourzgui I."/>
            <person name="Brown A."/>
            <person name="Cahill P."/>
            <person name="Channer S."/>
            <person name="Cheshatsang Y."/>
            <person name="Chuda L."/>
            <person name="Citroen M."/>
            <person name="Collymore A."/>
            <person name="Cooke P."/>
            <person name="Costello M."/>
            <person name="D'Aco K."/>
            <person name="Daza R."/>
            <person name="De Haan G."/>
            <person name="DeGray S."/>
            <person name="DeMaso C."/>
            <person name="Dhargay N."/>
            <person name="Dooley K."/>
            <person name="Dooley E."/>
            <person name="Doricent M."/>
            <person name="Dorje P."/>
            <person name="Dorjee K."/>
            <person name="Dupes A."/>
            <person name="Elong R."/>
            <person name="Falk J."/>
            <person name="Farina A."/>
            <person name="Faro S."/>
            <person name="Ferguson D."/>
            <person name="Fisher S."/>
            <person name="Foley C.D."/>
            <person name="Franke A."/>
            <person name="Friedrich D."/>
            <person name="Gadbois L."/>
            <person name="Gearin G."/>
            <person name="Gearin C.R."/>
            <person name="Giannoukos G."/>
            <person name="Goode T."/>
            <person name="Graham J."/>
            <person name="Grandbois E."/>
            <person name="Grewal S."/>
            <person name="Gyaltsen K."/>
            <person name="Hafez N."/>
            <person name="Hagos B."/>
            <person name="Hall J."/>
            <person name="Henson C."/>
            <person name="Hollinger A."/>
            <person name="Honan T."/>
            <person name="Huard M.D."/>
            <person name="Hughes L."/>
            <person name="Hurhula B."/>
            <person name="Husby M.E."/>
            <person name="Kamat A."/>
            <person name="Kanga B."/>
            <person name="Kashin S."/>
            <person name="Khazanovich D."/>
            <person name="Kisner P."/>
            <person name="Lance K."/>
            <person name="Lara M."/>
            <person name="Lee W."/>
            <person name="Lennon N."/>
            <person name="Letendre F."/>
            <person name="LeVine R."/>
            <person name="Lipovsky A."/>
            <person name="Liu X."/>
            <person name="Liu J."/>
            <person name="Liu S."/>
            <person name="Lokyitsang T."/>
            <person name="Lokyitsang Y."/>
            <person name="Lubonja R."/>
            <person name="Lui A."/>
            <person name="MacDonald P."/>
            <person name="Magnisalis V."/>
            <person name="Maru K."/>
            <person name="Matthews C."/>
            <person name="McCusker W."/>
            <person name="McDonough S."/>
            <person name="Mehta T."/>
            <person name="Meldrim J."/>
            <person name="Meneus L."/>
            <person name="Mihai O."/>
            <person name="Mihalev A."/>
            <person name="Mihova T."/>
            <person name="Mittelman R."/>
            <person name="Mlenga V."/>
            <person name="Montmayeur A."/>
            <person name="Mulrain L."/>
            <person name="Navidi A."/>
            <person name="Naylor J."/>
            <person name="Negash T."/>
            <person name="Nguyen T."/>
            <person name="Nguyen N."/>
            <person name="Nicol R."/>
            <person name="Norbu C."/>
            <person name="Norbu N."/>
            <person name="Novod N."/>
            <person name="O'Neill B."/>
            <person name="Osman S."/>
            <person name="Markiewicz E."/>
            <person name="Oyono O.L."/>
            <person name="Patti C."/>
            <person name="Phunkhang P."/>
            <person name="Pierre F."/>
            <person name="Priest M."/>
            <person name="Raghuraman S."/>
            <person name="Rege F."/>
            <person name="Reyes R."/>
            <person name="Rise C."/>
            <person name="Rogov P."/>
            <person name="Ross K."/>
            <person name="Ryan E."/>
            <person name="Settipalli S."/>
            <person name="Shea T."/>
            <person name="Sherpa N."/>
            <person name="Shi L."/>
            <person name="Shih D."/>
            <person name="Sparrow T."/>
            <person name="Spaulding J."/>
            <person name="Stalker J."/>
            <person name="Stange-Thomann N."/>
            <person name="Stavropoulos S."/>
            <person name="Stone C."/>
            <person name="Strader C."/>
            <person name="Tesfaye S."/>
            <person name="Thomson T."/>
            <person name="Thoulutsang Y."/>
            <person name="Thoulutsang D."/>
            <person name="Topham K."/>
            <person name="Topping I."/>
            <person name="Tsamla T."/>
            <person name="Vassiliev H."/>
            <person name="Vo A."/>
            <person name="Wangchuk T."/>
            <person name="Wangdi T."/>
            <person name="Weiand M."/>
            <person name="Wilkinson J."/>
            <person name="Wilson A."/>
            <person name="Yadav S."/>
            <person name="Young G."/>
            <person name="Yu Q."/>
            <person name="Zembek L."/>
            <person name="Zhong D."/>
            <person name="Zimmer A."/>
            <person name="Zwirko Z."/>
            <person name="Jaffe D.B."/>
            <person name="Alvarez P."/>
            <person name="Brockman W."/>
            <person name="Butler J."/>
            <person name="Chin C."/>
            <person name="Gnerre S."/>
            <person name="MacCallum I."/>
            <person name="Graves J.A."/>
            <person name="Ponting C.P."/>
            <person name="Breen M."/>
            <person name="Samollow P.B."/>
            <person name="Lander E.S."/>
            <person name="Lindblad-Toh K."/>
        </authorList>
    </citation>
    <scope>NUCLEOTIDE SEQUENCE [LARGE SCALE GENOMIC DNA]</scope>
</reference>
<feature type="region of interest" description="Disordered" evidence="2">
    <location>
        <begin position="334"/>
        <end position="389"/>
    </location>
</feature>
<feature type="transmembrane region" description="Helical" evidence="3">
    <location>
        <begin position="302"/>
        <end position="324"/>
    </location>
</feature>
<dbReference type="InterPro" id="IPR003597">
    <property type="entry name" value="Ig_C1-set"/>
</dbReference>
<dbReference type="AlphaFoldDB" id="A0A5F8H1P5"/>
<keyword evidence="7" id="KW-1185">Reference proteome</keyword>
<dbReference type="PANTHER" id="PTHR16675:SF67">
    <property type="entry name" value="IG-LIKE DOMAIN-CONTAINING PROTEIN"/>
    <property type="match status" value="1"/>
</dbReference>
<keyword evidence="3" id="KW-0812">Transmembrane</keyword>
<feature type="domain" description="Ig-like" evidence="5">
    <location>
        <begin position="199"/>
        <end position="295"/>
    </location>
</feature>
<keyword evidence="3" id="KW-0472">Membrane</keyword>
<dbReference type="PANTHER" id="PTHR16675">
    <property type="entry name" value="MHC CLASS I-RELATED"/>
    <property type="match status" value="1"/>
</dbReference>
<feature type="compositionally biased region" description="Polar residues" evidence="2">
    <location>
        <begin position="379"/>
        <end position="389"/>
    </location>
</feature>
<reference evidence="6" key="3">
    <citation type="submission" date="2025-09" db="UniProtKB">
        <authorList>
            <consortium name="Ensembl"/>
        </authorList>
    </citation>
    <scope>IDENTIFICATION</scope>
</reference>
<name>A0A5F8H1P5_MONDO</name>
<sequence length="389" mass="44533">MKGPFISWLFFLDMFALRETQTALHSLEIQFTGMAITDDLPDIIFNVWLDSQLLFSYDTQSKEVLLKLGGAYPPLKNRLMEKLKEQLRRGGEDDLRRFCAYWMVSYNETWELQTTQVTVFCELDGDIQVDSRMLVAFDGETVCQLNEQNARWVIKKPEVTRFCNYLDDSVQWHRILAEECPTFLKIVLELFHLKENEPPEVTVSHDDAPDGRFILFCTARGFYPRPIRLHWEKDGQMGVWRKERSSGTLPNADATFYLQVVLELHSRDPGDGYACVVEHYELRMPAIYPAPRKVTRGKSWELSLSLSATTIGILISAVAFIIWWKKDAWGRTTEDKRERREGMSSLGTPPPAASLSSSPSHSSSCLPPPQPNCSERVLPTSNSRGEILS</sequence>
<dbReference type="PROSITE" id="PS50835">
    <property type="entry name" value="IG_LIKE"/>
    <property type="match status" value="1"/>
</dbReference>
<evidence type="ECO:0000256" key="2">
    <source>
        <dbReference type="SAM" id="MobiDB-lite"/>
    </source>
</evidence>
<dbReference type="GeneTree" id="ENSGT01120000271825"/>
<feature type="signal peptide" evidence="4">
    <location>
        <begin position="1"/>
        <end position="22"/>
    </location>
</feature>
<dbReference type="GO" id="GO:0009897">
    <property type="term" value="C:external side of plasma membrane"/>
    <property type="evidence" value="ECO:0000318"/>
    <property type="project" value="GO_Central"/>
</dbReference>
<feature type="chain" id="PRO_5023843433" description="Ig-like domain-containing protein" evidence="4">
    <location>
        <begin position="23"/>
        <end position="389"/>
    </location>
</feature>
<feature type="compositionally biased region" description="Low complexity" evidence="2">
    <location>
        <begin position="353"/>
        <end position="365"/>
    </location>
</feature>
<gene>
    <name evidence="6" type="primary">LOC103097016</name>
</gene>
<dbReference type="Pfam" id="PF07654">
    <property type="entry name" value="C1-set"/>
    <property type="match status" value="1"/>
</dbReference>
<dbReference type="SMART" id="SM00407">
    <property type="entry name" value="IGc1"/>
    <property type="match status" value="1"/>
</dbReference>
<dbReference type="STRING" id="13616.ENSMODP00000053742"/>
<dbReference type="SUPFAM" id="SSF48726">
    <property type="entry name" value="Immunoglobulin"/>
    <property type="match status" value="1"/>
</dbReference>
<dbReference type="GO" id="GO:0006955">
    <property type="term" value="P:immune response"/>
    <property type="evidence" value="ECO:0000318"/>
    <property type="project" value="GO_Central"/>
</dbReference>
<protein>
    <recommendedName>
        <fullName evidence="5">Ig-like domain-containing protein</fullName>
    </recommendedName>
</protein>
<evidence type="ECO:0000313" key="6">
    <source>
        <dbReference type="Ensembl" id="ENSMODP00000053742.1"/>
    </source>
</evidence>
<dbReference type="InterPro" id="IPR011162">
    <property type="entry name" value="MHC_I/II-like_Ag-recog"/>
</dbReference>
<keyword evidence="4" id="KW-0732">Signal</keyword>
<dbReference type="InParanoid" id="A0A5F8H1P5"/>
<dbReference type="Proteomes" id="UP000002280">
    <property type="component" value="Chromosome 1"/>
</dbReference>
<evidence type="ECO:0000256" key="1">
    <source>
        <dbReference type="ARBA" id="ARBA00023180"/>
    </source>
</evidence>
<dbReference type="PROSITE" id="PS00290">
    <property type="entry name" value="IG_MHC"/>
    <property type="match status" value="1"/>
</dbReference>
<dbReference type="Ensembl" id="ENSMODT00000061020.1">
    <property type="protein sequence ID" value="ENSMODP00000053742.1"/>
    <property type="gene ID" value="ENSMODG00000040493.1"/>
</dbReference>
<dbReference type="OMA" id="KDAWGHR"/>
<keyword evidence="3" id="KW-1133">Transmembrane helix</keyword>
<dbReference type="InterPro" id="IPR036179">
    <property type="entry name" value="Ig-like_dom_sf"/>
</dbReference>
<dbReference type="GO" id="GO:0005615">
    <property type="term" value="C:extracellular space"/>
    <property type="evidence" value="ECO:0000318"/>
    <property type="project" value="GO_Central"/>
</dbReference>
<keyword evidence="1" id="KW-0325">Glycoprotein</keyword>
<dbReference type="SUPFAM" id="SSF54452">
    <property type="entry name" value="MHC antigen-recognition domain"/>
    <property type="match status" value="1"/>
</dbReference>
<dbReference type="InterPro" id="IPR037055">
    <property type="entry name" value="MHC_I-like_Ag-recog_sf"/>
</dbReference>
<evidence type="ECO:0000313" key="7">
    <source>
        <dbReference type="Proteomes" id="UP000002280"/>
    </source>
</evidence>
<dbReference type="InterPro" id="IPR050208">
    <property type="entry name" value="MHC_class-I_related"/>
</dbReference>
<reference evidence="6" key="2">
    <citation type="submission" date="2025-08" db="UniProtKB">
        <authorList>
            <consortium name="Ensembl"/>
        </authorList>
    </citation>
    <scope>IDENTIFICATION</scope>
</reference>
<dbReference type="InterPro" id="IPR003006">
    <property type="entry name" value="Ig/MHC_CS"/>
</dbReference>
<proteinExistence type="predicted"/>
<dbReference type="InterPro" id="IPR007110">
    <property type="entry name" value="Ig-like_dom"/>
</dbReference>
<dbReference type="Gene3D" id="2.60.40.10">
    <property type="entry name" value="Immunoglobulins"/>
    <property type="match status" value="1"/>
</dbReference>
<dbReference type="Gene3D" id="3.30.500.10">
    <property type="entry name" value="MHC class I-like antigen recognition-like"/>
    <property type="match status" value="1"/>
</dbReference>
<evidence type="ECO:0000256" key="4">
    <source>
        <dbReference type="SAM" id="SignalP"/>
    </source>
</evidence>
<organism evidence="6 7">
    <name type="scientific">Monodelphis domestica</name>
    <name type="common">Gray short-tailed opossum</name>
    <dbReference type="NCBI Taxonomy" id="13616"/>
    <lineage>
        <taxon>Eukaryota</taxon>
        <taxon>Metazoa</taxon>
        <taxon>Chordata</taxon>
        <taxon>Craniata</taxon>
        <taxon>Vertebrata</taxon>
        <taxon>Euteleostomi</taxon>
        <taxon>Mammalia</taxon>
        <taxon>Metatheria</taxon>
        <taxon>Didelphimorphia</taxon>
        <taxon>Didelphidae</taxon>
        <taxon>Monodelphis</taxon>
    </lineage>
</organism>
<dbReference type="InterPro" id="IPR013783">
    <property type="entry name" value="Ig-like_fold"/>
</dbReference>
<evidence type="ECO:0000256" key="3">
    <source>
        <dbReference type="SAM" id="Phobius"/>
    </source>
</evidence>
<evidence type="ECO:0000259" key="5">
    <source>
        <dbReference type="PROSITE" id="PS50835"/>
    </source>
</evidence>